<organism evidence="8 9">
    <name type="scientific">Ruminococcus bicirculans</name>
    <name type="common">ex Wegman et al. 2014</name>
    <dbReference type="NCBI Taxonomy" id="1160721"/>
    <lineage>
        <taxon>Bacteria</taxon>
        <taxon>Bacillati</taxon>
        <taxon>Bacillota</taxon>
        <taxon>Clostridia</taxon>
        <taxon>Eubacteriales</taxon>
        <taxon>Oscillospiraceae</taxon>
        <taxon>Ruminococcus</taxon>
    </lineage>
</organism>
<dbReference type="Proteomes" id="UP001211421">
    <property type="component" value="Unassembled WGS sequence"/>
</dbReference>
<dbReference type="PROSITE" id="PS51918">
    <property type="entry name" value="RADICAL_SAM"/>
    <property type="match status" value="1"/>
</dbReference>
<dbReference type="GO" id="GO:0003824">
    <property type="term" value="F:catalytic activity"/>
    <property type="evidence" value="ECO:0007669"/>
    <property type="project" value="InterPro"/>
</dbReference>
<dbReference type="SMART" id="SM00729">
    <property type="entry name" value="Elp3"/>
    <property type="match status" value="1"/>
</dbReference>
<keyword evidence="4" id="KW-0479">Metal-binding</keyword>
<dbReference type="SFLD" id="SFLDG01086">
    <property type="entry name" value="elongater_protein-like"/>
    <property type="match status" value="1"/>
</dbReference>
<feature type="domain" description="Radical SAM core" evidence="7">
    <location>
        <begin position="28"/>
        <end position="268"/>
    </location>
</feature>
<dbReference type="AlphaFoldDB" id="A0AAW6DXA2"/>
<dbReference type="InterPro" id="IPR007197">
    <property type="entry name" value="rSAM"/>
</dbReference>
<evidence type="ECO:0000256" key="1">
    <source>
        <dbReference type="ARBA" id="ARBA00001966"/>
    </source>
</evidence>
<evidence type="ECO:0000256" key="6">
    <source>
        <dbReference type="ARBA" id="ARBA00023014"/>
    </source>
</evidence>
<keyword evidence="3" id="KW-0949">S-adenosyl-L-methionine</keyword>
<gene>
    <name evidence="8" type="ORF">PNV70_02360</name>
</gene>
<dbReference type="SFLD" id="SFLDS00029">
    <property type="entry name" value="Radical_SAM"/>
    <property type="match status" value="1"/>
</dbReference>
<dbReference type="InterPro" id="IPR023404">
    <property type="entry name" value="rSAM_horseshoe"/>
</dbReference>
<dbReference type="PANTHER" id="PTHR11135:SF1">
    <property type="entry name" value="PROTEIN YHCC"/>
    <property type="match status" value="1"/>
</dbReference>
<dbReference type="Pfam" id="PF04055">
    <property type="entry name" value="Radical_SAM"/>
    <property type="match status" value="1"/>
</dbReference>
<dbReference type="InterPro" id="IPR058240">
    <property type="entry name" value="rSAM_sf"/>
</dbReference>
<evidence type="ECO:0000256" key="3">
    <source>
        <dbReference type="ARBA" id="ARBA00022691"/>
    </source>
</evidence>
<comment type="caution">
    <text evidence="8">The sequence shown here is derived from an EMBL/GenBank/DDBJ whole genome shotgun (WGS) entry which is preliminary data.</text>
</comment>
<dbReference type="SFLD" id="SFLDG01091">
    <property type="entry name" value="uncharacterized_CHP01210-like"/>
    <property type="match status" value="1"/>
</dbReference>
<dbReference type="EMBL" id="JAQMLS010000001">
    <property type="protein sequence ID" value="MDB8740912.1"/>
    <property type="molecule type" value="Genomic_DNA"/>
</dbReference>
<reference evidence="8" key="1">
    <citation type="submission" date="2023-01" db="EMBL/GenBank/DDBJ databases">
        <title>Human gut microbiome strain richness.</title>
        <authorList>
            <person name="Chen-Liaw A."/>
        </authorList>
    </citation>
    <scope>NUCLEOTIDE SEQUENCE</scope>
    <source>
        <strain evidence="8">D59st1_B8_D59t2_181005</strain>
    </source>
</reference>
<dbReference type="GO" id="GO:0046872">
    <property type="term" value="F:metal ion binding"/>
    <property type="evidence" value="ECO:0007669"/>
    <property type="project" value="UniProtKB-KW"/>
</dbReference>
<name>A0AAW6DXA2_9FIRM</name>
<dbReference type="PANTHER" id="PTHR11135">
    <property type="entry name" value="HISTONE ACETYLTRANSFERASE-RELATED"/>
    <property type="match status" value="1"/>
</dbReference>
<dbReference type="RefSeq" id="WP_195551002.1">
    <property type="nucleotide sequence ID" value="NZ_JADMNX010000001.1"/>
</dbReference>
<evidence type="ECO:0000259" key="7">
    <source>
        <dbReference type="PROSITE" id="PS51918"/>
    </source>
</evidence>
<dbReference type="Pfam" id="PF16199">
    <property type="entry name" value="Radical_SAM_C"/>
    <property type="match status" value="1"/>
</dbReference>
<dbReference type="NCBIfam" id="TIGR01212">
    <property type="entry name" value="TIGR01212 family radical SAM protein"/>
    <property type="match status" value="1"/>
</dbReference>
<proteinExistence type="predicted"/>
<evidence type="ECO:0000256" key="5">
    <source>
        <dbReference type="ARBA" id="ARBA00023004"/>
    </source>
</evidence>
<dbReference type="GO" id="GO:0051539">
    <property type="term" value="F:4 iron, 4 sulfur cluster binding"/>
    <property type="evidence" value="ECO:0007669"/>
    <property type="project" value="UniProtKB-KW"/>
</dbReference>
<dbReference type="SUPFAM" id="SSF102114">
    <property type="entry name" value="Radical SAM enzymes"/>
    <property type="match status" value="1"/>
</dbReference>
<evidence type="ECO:0000256" key="4">
    <source>
        <dbReference type="ARBA" id="ARBA00022723"/>
    </source>
</evidence>
<protein>
    <submittedName>
        <fullName evidence="8">TIGR01212 family radical SAM protein</fullName>
    </submittedName>
</protein>
<dbReference type="InterPro" id="IPR005911">
    <property type="entry name" value="YhcC-like"/>
</dbReference>
<evidence type="ECO:0000256" key="2">
    <source>
        <dbReference type="ARBA" id="ARBA00022485"/>
    </source>
</evidence>
<comment type="cofactor">
    <cofactor evidence="1">
        <name>[4Fe-4S] cluster</name>
        <dbReference type="ChEBI" id="CHEBI:49883"/>
    </cofactor>
</comment>
<sequence>MNSRFDNPFPYSDYNKRYHTYNYYLRHKFGTKVFKIPLNIDLGCPNRDGTKGVGGCVFCSAKMSGDFAGDPHEDILTQYREIREKMSKKWSKGLCIPYFQAGSNTYADVETLRKMFYTALSFENTAGLSIATRADCINEEKADLLGELAEKTFLTVELGLQTIHDETALKMNRCHTFADFLKGYEMLRKRNVNVCAHIIDGLPGEDRDMMLETAKTLGQLDIQSIKIHLLHVLKGTVLAQMYERGEFRALDMDEYVNIVCDQLELLPAEIVIQRVTGDGAKDDLVAPLWSLKKFCVMNEIDKKMGRRNSWQGKALSE</sequence>
<keyword evidence="6" id="KW-0411">Iron-sulfur</keyword>
<accession>A0AAW6DXA2</accession>
<dbReference type="InterPro" id="IPR039661">
    <property type="entry name" value="ELP3"/>
</dbReference>
<dbReference type="InterPro" id="IPR006638">
    <property type="entry name" value="Elp3/MiaA/NifB-like_rSAM"/>
</dbReference>
<evidence type="ECO:0000313" key="8">
    <source>
        <dbReference type="EMBL" id="MDB8740912.1"/>
    </source>
</evidence>
<keyword evidence="2" id="KW-0004">4Fe-4S</keyword>
<evidence type="ECO:0000313" key="9">
    <source>
        <dbReference type="Proteomes" id="UP001211421"/>
    </source>
</evidence>
<keyword evidence="5" id="KW-0408">Iron</keyword>
<dbReference type="Gene3D" id="3.80.30.20">
    <property type="entry name" value="tm_1862 like domain"/>
    <property type="match status" value="1"/>
</dbReference>
<dbReference type="CDD" id="cd01335">
    <property type="entry name" value="Radical_SAM"/>
    <property type="match status" value="1"/>
</dbReference>
<dbReference type="InterPro" id="IPR032432">
    <property type="entry name" value="Radical_SAM_C"/>
</dbReference>